<proteinExistence type="predicted"/>
<evidence type="ECO:0000313" key="2">
    <source>
        <dbReference type="Proteomes" id="UP000271162"/>
    </source>
</evidence>
<sequence length="103" mass="11365">MRTSNPNREAIETVARESLDETLGLVANLEVSAKRAAVAVAWTSVVLDSLECESRGEFVERLAEFISVRDSVRTIVSDNTMSIEQIPGVLVDVLKSNEMLQEQ</sequence>
<keyword evidence="2" id="KW-1185">Reference proteome</keyword>
<dbReference type="EMBL" id="UYSL01019806">
    <property type="protein sequence ID" value="VDL70103.1"/>
    <property type="molecule type" value="Genomic_DNA"/>
</dbReference>
<dbReference type="AlphaFoldDB" id="A0A0N4XUV1"/>
<organism evidence="3">
    <name type="scientific">Nippostrongylus brasiliensis</name>
    <name type="common">Rat hookworm</name>
    <dbReference type="NCBI Taxonomy" id="27835"/>
    <lineage>
        <taxon>Eukaryota</taxon>
        <taxon>Metazoa</taxon>
        <taxon>Ecdysozoa</taxon>
        <taxon>Nematoda</taxon>
        <taxon>Chromadorea</taxon>
        <taxon>Rhabditida</taxon>
        <taxon>Rhabditina</taxon>
        <taxon>Rhabditomorpha</taxon>
        <taxon>Strongyloidea</taxon>
        <taxon>Heligmosomidae</taxon>
        <taxon>Nippostrongylus</taxon>
    </lineage>
</organism>
<dbReference type="STRING" id="27835.A0A0N4XUV1"/>
<reference evidence="1 2" key="2">
    <citation type="submission" date="2018-11" db="EMBL/GenBank/DDBJ databases">
        <authorList>
            <consortium name="Pathogen Informatics"/>
        </authorList>
    </citation>
    <scope>NUCLEOTIDE SEQUENCE [LARGE SCALE GENOMIC DNA]</scope>
</reference>
<evidence type="ECO:0000313" key="1">
    <source>
        <dbReference type="EMBL" id="VDL70103.1"/>
    </source>
</evidence>
<dbReference type="WBParaSite" id="NBR_0000651301-mRNA-1">
    <property type="protein sequence ID" value="NBR_0000651301-mRNA-1"/>
    <property type="gene ID" value="NBR_0000651301"/>
</dbReference>
<name>A0A0N4XUV1_NIPBR</name>
<reference evidence="3" key="1">
    <citation type="submission" date="2017-02" db="UniProtKB">
        <authorList>
            <consortium name="WormBaseParasite"/>
        </authorList>
    </citation>
    <scope>IDENTIFICATION</scope>
</reference>
<evidence type="ECO:0000313" key="3">
    <source>
        <dbReference type="WBParaSite" id="NBR_0000651301-mRNA-1"/>
    </source>
</evidence>
<gene>
    <name evidence="1" type="ORF">NBR_LOCUS6514</name>
</gene>
<dbReference type="Proteomes" id="UP000271162">
    <property type="component" value="Unassembled WGS sequence"/>
</dbReference>
<protein>
    <submittedName>
        <fullName evidence="3">Monooxygenase</fullName>
    </submittedName>
</protein>
<accession>A0A0N4XUV1</accession>